<proteinExistence type="predicted"/>
<dbReference type="Gene3D" id="3.40.50.150">
    <property type="entry name" value="Vaccinia Virus protein VP39"/>
    <property type="match status" value="1"/>
</dbReference>
<feature type="domain" description="Methyltransferase FkbM" evidence="1">
    <location>
        <begin position="66"/>
        <end position="229"/>
    </location>
</feature>
<gene>
    <name evidence="2" type="ORF">DL238_03420</name>
</gene>
<dbReference type="OrthoDB" id="7542440at2"/>
<accession>A0A395LPW4</accession>
<protein>
    <submittedName>
        <fullName evidence="2">FkbM family methyltransferase</fullName>
    </submittedName>
</protein>
<dbReference type="SUPFAM" id="SSF53335">
    <property type="entry name" value="S-adenosyl-L-methionine-dependent methyltransferases"/>
    <property type="match status" value="1"/>
</dbReference>
<comment type="caution">
    <text evidence="2">The sequence shown here is derived from an EMBL/GenBank/DDBJ whole genome shotgun (WGS) entry which is preliminary data.</text>
</comment>
<evidence type="ECO:0000313" key="2">
    <source>
        <dbReference type="EMBL" id="RDS76750.1"/>
    </source>
</evidence>
<evidence type="ECO:0000259" key="1">
    <source>
        <dbReference type="Pfam" id="PF05050"/>
    </source>
</evidence>
<reference evidence="2 3" key="1">
    <citation type="submission" date="2018-07" db="EMBL/GenBank/DDBJ databases">
        <title>Erythrobacter nanhaiensis sp. nov., a novel member of the genus Erythrobacter isolated from the South China Sea.</title>
        <authorList>
            <person name="Chen X."/>
            <person name="Liu J."/>
        </authorList>
    </citation>
    <scope>NUCLEOTIDE SEQUENCE [LARGE SCALE GENOMIC DNA]</scope>
    <source>
        <strain evidence="2 3">S-5</strain>
    </source>
</reference>
<name>A0A395LPW4_9SPHN</name>
<keyword evidence="3" id="KW-1185">Reference proteome</keyword>
<dbReference type="InterPro" id="IPR053188">
    <property type="entry name" value="FkbM_Methyltransferase"/>
</dbReference>
<dbReference type="GO" id="GO:0008171">
    <property type="term" value="F:O-methyltransferase activity"/>
    <property type="evidence" value="ECO:0007669"/>
    <property type="project" value="TreeGrafter"/>
</dbReference>
<keyword evidence="2" id="KW-0808">Transferase</keyword>
<keyword evidence="2" id="KW-0489">Methyltransferase</keyword>
<sequence>MWTVRCLYSMNARLRTLAMTPTIDKLLKAGASLPRRMWRRSLRYGVAPAIEHLRAIEIARPASLIDIGANKGQFSAAVRGLFPEARIIAFEPLESEAKLYRQVFRGERDVTLHPVAIAEEAGTSTFHVADRADSSSLLKIEQAQTDAFGVRESSEITVQLKRLDECIDLGQLPRPILVKIDVQGAEGSVLRGIDDFSVIDFVYVELSFVTLYEQQPLASEIIELLRSKGLELQGVFNQVTTDRFGPTQADFLFGHVAG</sequence>
<dbReference type="Proteomes" id="UP000254101">
    <property type="component" value="Unassembled WGS sequence"/>
</dbReference>
<dbReference type="Pfam" id="PF05050">
    <property type="entry name" value="Methyltransf_21"/>
    <property type="match status" value="1"/>
</dbReference>
<dbReference type="AlphaFoldDB" id="A0A395LPW4"/>
<dbReference type="PANTHER" id="PTHR36973:SF4">
    <property type="entry name" value="NODULATION PROTEIN"/>
    <property type="match status" value="1"/>
</dbReference>
<dbReference type="NCBIfam" id="TIGR01444">
    <property type="entry name" value="fkbM_fam"/>
    <property type="match status" value="1"/>
</dbReference>
<dbReference type="InterPro" id="IPR006342">
    <property type="entry name" value="FkbM_mtfrase"/>
</dbReference>
<dbReference type="EMBL" id="QRBB01000001">
    <property type="protein sequence ID" value="RDS76750.1"/>
    <property type="molecule type" value="Genomic_DNA"/>
</dbReference>
<organism evidence="2 3">
    <name type="scientific">Alteriqipengyuania lutimaris</name>
    <dbReference type="NCBI Taxonomy" id="1538146"/>
    <lineage>
        <taxon>Bacteria</taxon>
        <taxon>Pseudomonadati</taxon>
        <taxon>Pseudomonadota</taxon>
        <taxon>Alphaproteobacteria</taxon>
        <taxon>Sphingomonadales</taxon>
        <taxon>Erythrobacteraceae</taxon>
        <taxon>Alteriqipengyuania</taxon>
    </lineage>
</organism>
<evidence type="ECO:0000313" key="3">
    <source>
        <dbReference type="Proteomes" id="UP000254101"/>
    </source>
</evidence>
<dbReference type="GO" id="GO:0032259">
    <property type="term" value="P:methylation"/>
    <property type="evidence" value="ECO:0007669"/>
    <property type="project" value="UniProtKB-KW"/>
</dbReference>
<dbReference type="PANTHER" id="PTHR36973">
    <property type="entry name" value="SLL1456 PROTEIN-RELATED"/>
    <property type="match status" value="1"/>
</dbReference>
<dbReference type="InterPro" id="IPR029063">
    <property type="entry name" value="SAM-dependent_MTases_sf"/>
</dbReference>